<dbReference type="InterPro" id="IPR043502">
    <property type="entry name" value="DNA/RNA_pol_sf"/>
</dbReference>
<evidence type="ECO:0000313" key="3">
    <source>
        <dbReference type="Proteomes" id="UP000269221"/>
    </source>
</evidence>
<protein>
    <submittedName>
        <fullName evidence="2">Uncharacterized protein</fullName>
    </submittedName>
</protein>
<reference evidence="2 3" key="1">
    <citation type="submission" date="2018-07" db="EMBL/GenBank/DDBJ databases">
        <title>A high quality draft genome assembly of the barn swallow (H. rustica rustica).</title>
        <authorList>
            <person name="Formenti G."/>
            <person name="Chiara M."/>
            <person name="Poveda L."/>
            <person name="Francoijs K.-J."/>
            <person name="Bonisoli-Alquati A."/>
            <person name="Canova L."/>
            <person name="Gianfranceschi L."/>
            <person name="Horner D.S."/>
            <person name="Saino N."/>
        </authorList>
    </citation>
    <scope>NUCLEOTIDE SEQUENCE [LARGE SCALE GENOMIC DNA]</scope>
    <source>
        <strain evidence="2">Chelidonia</strain>
        <tissue evidence="2">Blood</tissue>
    </source>
</reference>
<proteinExistence type="predicted"/>
<dbReference type="SUPFAM" id="SSF56672">
    <property type="entry name" value="DNA/RNA polymerases"/>
    <property type="match status" value="1"/>
</dbReference>
<dbReference type="AlphaFoldDB" id="A0A3M0K5H4"/>
<dbReference type="Proteomes" id="UP000269221">
    <property type="component" value="Unassembled WGS sequence"/>
</dbReference>
<feature type="compositionally biased region" description="Polar residues" evidence="1">
    <location>
        <begin position="145"/>
        <end position="161"/>
    </location>
</feature>
<organism evidence="2 3">
    <name type="scientific">Hirundo rustica rustica</name>
    <dbReference type="NCBI Taxonomy" id="333673"/>
    <lineage>
        <taxon>Eukaryota</taxon>
        <taxon>Metazoa</taxon>
        <taxon>Chordata</taxon>
        <taxon>Craniata</taxon>
        <taxon>Vertebrata</taxon>
        <taxon>Euteleostomi</taxon>
        <taxon>Archelosauria</taxon>
        <taxon>Archosauria</taxon>
        <taxon>Dinosauria</taxon>
        <taxon>Saurischia</taxon>
        <taxon>Theropoda</taxon>
        <taxon>Coelurosauria</taxon>
        <taxon>Aves</taxon>
        <taxon>Neognathae</taxon>
        <taxon>Neoaves</taxon>
        <taxon>Telluraves</taxon>
        <taxon>Australaves</taxon>
        <taxon>Passeriformes</taxon>
        <taxon>Sylvioidea</taxon>
        <taxon>Hirundinidae</taxon>
        <taxon>Hirundo</taxon>
    </lineage>
</organism>
<accession>A0A3M0K5H4</accession>
<name>A0A3M0K5H4_HIRRU</name>
<dbReference type="STRING" id="333673.A0A3M0K5H4"/>
<evidence type="ECO:0000313" key="2">
    <source>
        <dbReference type="EMBL" id="RMC06554.1"/>
    </source>
</evidence>
<comment type="caution">
    <text evidence="2">The sequence shown here is derived from an EMBL/GenBank/DDBJ whole genome shotgun (WGS) entry which is preliminary data.</text>
</comment>
<evidence type="ECO:0000256" key="1">
    <source>
        <dbReference type="SAM" id="MobiDB-lite"/>
    </source>
</evidence>
<feature type="region of interest" description="Disordered" evidence="1">
    <location>
        <begin position="145"/>
        <end position="167"/>
    </location>
</feature>
<keyword evidence="3" id="KW-1185">Reference proteome</keyword>
<gene>
    <name evidence="2" type="ORF">DUI87_15991</name>
</gene>
<dbReference type="Gene3D" id="3.10.10.10">
    <property type="entry name" value="HIV Type 1 Reverse Transcriptase, subunit A, domain 1"/>
    <property type="match status" value="1"/>
</dbReference>
<sequence length="167" mass="18734">MPLGYRDSKPIWISGLTRGCQESSVLEAEGNLTEDKWEKCPIVTGSETPCLLGIDCLRRGYFRDLKGYQWLFGVATVNTEKIKQLSTPPGLLEHPFLTGLLQGEEQLVPIATKTVHQQQYHTNRDAPSPLHELIHQLESQGVISKTHSPCNSPTWPVQNSDGEWRLS</sequence>
<dbReference type="EMBL" id="QRBI01000120">
    <property type="protein sequence ID" value="RMC06554.1"/>
    <property type="molecule type" value="Genomic_DNA"/>
</dbReference>